<comment type="subcellular location">
    <subcellularLocation>
        <location evidence="1">Cell inner membrane</location>
        <topology evidence="1">Multi-pass membrane protein</topology>
    </subcellularLocation>
</comment>
<evidence type="ECO:0000313" key="2">
    <source>
        <dbReference type="EMBL" id="OZI76830.1"/>
    </source>
</evidence>
<keyword evidence="1" id="KW-0997">Cell inner membrane</keyword>
<dbReference type="PANTHER" id="PTHR30221">
    <property type="entry name" value="SMALL-CONDUCTANCE MECHANOSENSITIVE CHANNEL"/>
    <property type="match status" value="1"/>
</dbReference>
<evidence type="ECO:0000256" key="1">
    <source>
        <dbReference type="RuleBase" id="RU369025"/>
    </source>
</evidence>
<dbReference type="GO" id="GO:0008381">
    <property type="term" value="F:mechanosensitive monoatomic ion channel activity"/>
    <property type="evidence" value="ECO:0007669"/>
    <property type="project" value="InterPro"/>
</dbReference>
<sequence>MQGNNRLAYLSDQITIWGPRVLVAILILIVTHFVARAVRWGLIRLMDKIPLLKKGPQAQDGSLAASMGTLGYWLVWLVGLLVALQPLGLDQAMAPINALTQEVFTYLPRIIGAAVIFFVGVLIARIVRTIVETALGAVNWSKICARLGKTADVSAPAQSAEPAGERCGAMVRAAGMLAFTIIIIPVAISALQTLGISSIVEPTVFVLQTILDAIPRIFAAALLLAIAYFIAQWVRGLIEQLLASTGFDRALTGFGGLPSNARPSYIAGWIALVTIMLFAAIEAAGLLKFELVAVMLGEVTELGGQVVFGSVIVLVGVIMARLVAKLVGDSVGESGLPSILKYAIIALAIAMGLRFMGLANEIVNLAFGLILGSAAVACALAFGLGGRETAHQVLQRWLSERGTRLPARDTAPPPDKEMRD</sequence>
<comment type="similarity">
    <text evidence="1">Belongs to the MscS (TC 1.A.23) family.</text>
</comment>
<keyword evidence="1" id="KW-0813">Transport</keyword>
<keyword evidence="1" id="KW-0406">Ion transport</keyword>
<keyword evidence="1" id="KW-1003">Cell membrane</keyword>
<dbReference type="Pfam" id="PF05552">
    <property type="entry name" value="MS_channel_1st_1"/>
    <property type="match status" value="3"/>
</dbReference>
<dbReference type="EMBL" id="NEVT01000006">
    <property type="protein sequence ID" value="OZI76830.1"/>
    <property type="molecule type" value="Genomic_DNA"/>
</dbReference>
<feature type="transmembrane region" description="Helical" evidence="1">
    <location>
        <begin position="307"/>
        <end position="327"/>
    </location>
</feature>
<keyword evidence="1" id="KW-1133">Transmembrane helix</keyword>
<accession>A0A261VTA0</accession>
<dbReference type="AlphaFoldDB" id="A0A261VTA0"/>
<keyword evidence="1" id="KW-0472">Membrane</keyword>
<feature type="transmembrane region" description="Helical" evidence="1">
    <location>
        <begin position="266"/>
        <end position="287"/>
    </location>
</feature>
<feature type="transmembrane region" description="Helical" evidence="1">
    <location>
        <begin position="63"/>
        <end position="86"/>
    </location>
</feature>
<gene>
    <name evidence="2" type="ORF">CAL24_16075</name>
</gene>
<keyword evidence="3" id="KW-1185">Reference proteome</keyword>
<comment type="caution">
    <text evidence="2">The sequence shown here is derived from an EMBL/GenBank/DDBJ whole genome shotgun (WGS) entry which is preliminary data.</text>
</comment>
<name>A0A261VTA0_9BORD</name>
<keyword evidence="1" id="KW-0407">Ion channel</keyword>
<comment type="caution">
    <text evidence="1">Lacks conserved residue(s) required for the propagation of feature annotation.</text>
</comment>
<organism evidence="2 3">
    <name type="scientific">Bordetella genomosp. 2</name>
    <dbReference type="NCBI Taxonomy" id="1983456"/>
    <lineage>
        <taxon>Bacteria</taxon>
        <taxon>Pseudomonadati</taxon>
        <taxon>Pseudomonadota</taxon>
        <taxon>Betaproteobacteria</taxon>
        <taxon>Burkholderiales</taxon>
        <taxon>Alcaligenaceae</taxon>
        <taxon>Bordetella</taxon>
    </lineage>
</organism>
<protein>
    <recommendedName>
        <fullName evidence="1">Small-conductance mechanosensitive channel</fullName>
    </recommendedName>
</protein>
<feature type="transmembrane region" description="Helical" evidence="1">
    <location>
        <begin position="20"/>
        <end position="42"/>
    </location>
</feature>
<keyword evidence="1" id="KW-0812">Transmembrane</keyword>
<feature type="transmembrane region" description="Helical" evidence="1">
    <location>
        <begin position="106"/>
        <end position="127"/>
    </location>
</feature>
<dbReference type="Proteomes" id="UP000215633">
    <property type="component" value="Unassembled WGS sequence"/>
</dbReference>
<dbReference type="InterPro" id="IPR045275">
    <property type="entry name" value="MscS_archaea/bacteria_type"/>
</dbReference>
<proteinExistence type="inferred from homology"/>
<dbReference type="GO" id="GO:0005886">
    <property type="term" value="C:plasma membrane"/>
    <property type="evidence" value="ECO:0007669"/>
    <property type="project" value="UniProtKB-SubCell"/>
</dbReference>
<reference evidence="3" key="1">
    <citation type="submission" date="2017-05" db="EMBL/GenBank/DDBJ databases">
        <title>Complete and WGS of Bordetella genogroups.</title>
        <authorList>
            <person name="Spilker T."/>
            <person name="Lipuma J."/>
        </authorList>
    </citation>
    <scope>NUCLEOTIDE SEQUENCE [LARGE SCALE GENOMIC DNA]</scope>
    <source>
        <strain evidence="3">AU8256</strain>
    </source>
</reference>
<comment type="function">
    <text evidence="1">Mechanosensitive channel that participates in the regulation of osmotic pressure changes within the cell, opening in response to stretch forces in the membrane lipid bilayer, without the need for other proteins. Contributes to normal resistance to hypoosmotic shock. Forms an ion channel of 1.0 nanosiemens conductance with a slight preference for anions.</text>
</comment>
<dbReference type="Gene3D" id="1.10.287.1260">
    <property type="match status" value="1"/>
</dbReference>
<dbReference type="PANTHER" id="PTHR30221:SF1">
    <property type="entry name" value="SMALL-CONDUCTANCE MECHANOSENSITIVE CHANNEL"/>
    <property type="match status" value="1"/>
</dbReference>
<dbReference type="InterPro" id="IPR008910">
    <property type="entry name" value="MSC_TM_helix"/>
</dbReference>
<feature type="transmembrane region" description="Helical" evidence="1">
    <location>
        <begin position="339"/>
        <end position="359"/>
    </location>
</feature>
<feature type="transmembrane region" description="Helical" evidence="1">
    <location>
        <begin position="365"/>
        <end position="386"/>
    </location>
</feature>
<dbReference type="NCBIfam" id="NF033912">
    <property type="entry name" value="msc"/>
    <property type="match status" value="1"/>
</dbReference>
<comment type="subunit">
    <text evidence="1">Homoheptamer.</text>
</comment>
<feature type="transmembrane region" description="Helical" evidence="1">
    <location>
        <begin position="213"/>
        <end position="231"/>
    </location>
</feature>
<feature type="transmembrane region" description="Helical" evidence="1">
    <location>
        <begin position="173"/>
        <end position="193"/>
    </location>
</feature>
<evidence type="ECO:0000313" key="3">
    <source>
        <dbReference type="Proteomes" id="UP000215633"/>
    </source>
</evidence>